<comment type="caution">
    <text evidence="2">The sequence shown here is derived from an EMBL/GenBank/DDBJ whole genome shotgun (WGS) entry which is preliminary data.</text>
</comment>
<dbReference type="OrthoDB" id="5428138at2759"/>
<dbReference type="EMBL" id="QKXC01000209">
    <property type="protein sequence ID" value="RBR11818.1"/>
    <property type="molecule type" value="Genomic_DNA"/>
</dbReference>
<feature type="region of interest" description="Disordered" evidence="1">
    <location>
        <begin position="59"/>
        <end position="78"/>
    </location>
</feature>
<evidence type="ECO:0000256" key="1">
    <source>
        <dbReference type="SAM" id="MobiDB-lite"/>
    </source>
</evidence>
<proteinExistence type="predicted"/>
<dbReference type="GeneID" id="41998290"/>
<keyword evidence="3" id="KW-1185">Reference proteome</keyword>
<organism evidence="2 3">
    <name type="scientific">Fusarium coffeatum</name>
    <dbReference type="NCBI Taxonomy" id="231269"/>
    <lineage>
        <taxon>Eukaryota</taxon>
        <taxon>Fungi</taxon>
        <taxon>Dikarya</taxon>
        <taxon>Ascomycota</taxon>
        <taxon>Pezizomycotina</taxon>
        <taxon>Sordariomycetes</taxon>
        <taxon>Hypocreomycetidae</taxon>
        <taxon>Hypocreales</taxon>
        <taxon>Nectriaceae</taxon>
        <taxon>Fusarium</taxon>
        <taxon>Fusarium incarnatum-equiseti species complex</taxon>
    </lineage>
</organism>
<gene>
    <name evidence="2" type="ORF">FIESC28_08857</name>
</gene>
<sequence>MARRKSKKGTNPGQEPEITMSIKQYGPKEACMRLEEEGYHPLVTTKSVRQILEDFKAKRDENEGRATSPEAFINDNQGRPTHFQGTYVDSGNLVIDMTGYIMTKKASMYVTKDATPLVGVFDGDQTFGLTIGKMMASQGMKQLENFAVDKNQKLWAKLARGIAIWNFLDAGFHGEMTGSAVFICVHPTGSMAQLKKGNERSAKIISDEAACRENILKLVVAIRQYHGMTHPDDYNDQGENNQMVHIANSYHCPKDIVKMAQAIPADGDILTAFAEAVDPEPTQDYYMSKQVALLQTMKLLTAIAQRSNLIEVLHFHKTPLLDRKLIAIILRACPHVKMLGIYECPLLHLGDVVFLLDLIREVNMERDRQSLPRVESLDFYPRYHAGMPYETPNEFETYGFSWMPKDNDMAQRGVLAIVMLAVLKSRHMKVKLLMDRDAAFMTYLLNLPMVPGKVCAFLDGLYRFLDLKEKRSKDENAIKQAMYDLLKAVRSGLQPLKRDWVKYYIHKMGESFAFCCSCGYEFLPEFFDNGEIGHRPERRICSACILRGQLDSEEDHLKQQTMNIMAGFYPEWRPNAFNVNAPLLEQGHDLAHFKTAKAEADPNPQIILPNGEIYWEQREEPLLRNHKFHFDSVQGLPTLATLLNATVEQQLDARDAALFVDARRTLSLVWRLCYPGVLLIKPPPTLAGMISARGCPDHYDEDQGPRFSRKPKDNQGIRLTHTFTSAIDQYNHSLGEPFKMEVFDFDEEAQPKNYWTPDGEVSEGFW</sequence>
<dbReference type="RefSeq" id="XP_031012976.1">
    <property type="nucleotide sequence ID" value="XM_031162994.1"/>
</dbReference>
<evidence type="ECO:0000313" key="3">
    <source>
        <dbReference type="Proteomes" id="UP000253153"/>
    </source>
</evidence>
<feature type="region of interest" description="Disordered" evidence="1">
    <location>
        <begin position="1"/>
        <end position="22"/>
    </location>
</feature>
<accession>A0A366R5J4</accession>
<evidence type="ECO:0000313" key="2">
    <source>
        <dbReference type="EMBL" id="RBR11818.1"/>
    </source>
</evidence>
<dbReference type="Proteomes" id="UP000253153">
    <property type="component" value="Unassembled WGS sequence"/>
</dbReference>
<reference evidence="2 3" key="1">
    <citation type="submission" date="2018-06" db="EMBL/GenBank/DDBJ databases">
        <title>Fusarium incarnatum-equiseti species complex species 28.</title>
        <authorList>
            <person name="Gardiner D.M."/>
        </authorList>
    </citation>
    <scope>NUCLEOTIDE SEQUENCE [LARGE SCALE GENOMIC DNA]</scope>
    <source>
        <strain evidence="2 3">FIESC_28</strain>
    </source>
</reference>
<dbReference type="AlphaFoldDB" id="A0A366R5J4"/>
<protein>
    <submittedName>
        <fullName evidence="2">Uncharacterized protein</fullName>
    </submittedName>
</protein>
<name>A0A366R5J4_9HYPO</name>